<reference evidence="3" key="1">
    <citation type="submission" date="2021-11" db="EMBL/GenBank/DDBJ databases">
        <authorList>
            <person name="Schell T."/>
        </authorList>
    </citation>
    <scope>NUCLEOTIDE SEQUENCE</scope>
    <source>
        <strain evidence="3">M5</strain>
    </source>
</reference>
<dbReference type="OrthoDB" id="5964337at2759"/>
<keyword evidence="4" id="KW-1185">Reference proteome</keyword>
<dbReference type="PANTHER" id="PTHR47399">
    <property type="entry name" value="TRANSMEMBRANE PROTEIN 121B"/>
    <property type="match status" value="1"/>
</dbReference>
<keyword evidence="2" id="KW-0472">Membrane</keyword>
<evidence type="ECO:0000313" key="4">
    <source>
        <dbReference type="Proteomes" id="UP000789390"/>
    </source>
</evidence>
<feature type="transmembrane region" description="Helical" evidence="2">
    <location>
        <begin position="49"/>
        <end position="74"/>
    </location>
</feature>
<organism evidence="3 4">
    <name type="scientific">Daphnia galeata</name>
    <dbReference type="NCBI Taxonomy" id="27404"/>
    <lineage>
        <taxon>Eukaryota</taxon>
        <taxon>Metazoa</taxon>
        <taxon>Ecdysozoa</taxon>
        <taxon>Arthropoda</taxon>
        <taxon>Crustacea</taxon>
        <taxon>Branchiopoda</taxon>
        <taxon>Diplostraca</taxon>
        <taxon>Cladocera</taxon>
        <taxon>Anomopoda</taxon>
        <taxon>Daphniidae</taxon>
        <taxon>Daphnia</taxon>
    </lineage>
</organism>
<evidence type="ECO:0000256" key="2">
    <source>
        <dbReference type="SAM" id="Phobius"/>
    </source>
</evidence>
<sequence length="452" mass="50650">MGSQKILHCISNKTFHILNCAFLIILLIFQSLVLNTYIISYTWNSDLASYFWFLGDLFMAGLFVAMSIRAYSYLTEQKLLKKKKEEKHSLSTVPSPVGKSVLGVLPLCYVAWVCYATCLVTKVAFIFKSEIINTLKPHDIFGPQLLKFTISSSTIVFILLVAAHHDSEKDSQRALAIKSMCTNTAFELLDSVAFLSILIIKESHLAVTYDFENFVLVFACINFFLPTIALYQYSLSDFGQLEKPLDLNGVYHLSHMSLVNVPYLAVRVYLWSGYGSDISLFVMKNVIGILWHLKDIVPDFILLNKQCKAMRGGIVRHRKVVDEYISAICLTAMLLVANLPTTRGQMGYNQGYNYNNDLYDAQAAYACQSGAYGSANNCGYGTRNQNWFGSYYLGKANPYGFVSTMPYGYGSGAQPFFSDPYSGGWPGTSYAPGGYFGSSINSNFYPNPNFRY</sequence>
<keyword evidence="2" id="KW-0812">Transmembrane</keyword>
<dbReference type="Proteomes" id="UP000789390">
    <property type="component" value="Unassembled WGS sequence"/>
</dbReference>
<evidence type="ECO:0000313" key="3">
    <source>
        <dbReference type="EMBL" id="CAH0103607.1"/>
    </source>
</evidence>
<comment type="similarity">
    <text evidence="1">Belongs to the TMEM121 family.</text>
</comment>
<name>A0A8J2RI82_9CRUS</name>
<feature type="transmembrane region" description="Helical" evidence="2">
    <location>
        <begin position="21"/>
        <end position="43"/>
    </location>
</feature>
<keyword evidence="2" id="KW-1133">Transmembrane helix</keyword>
<proteinExistence type="inferred from homology"/>
<feature type="transmembrane region" description="Helical" evidence="2">
    <location>
        <begin position="213"/>
        <end position="233"/>
    </location>
</feature>
<accession>A0A8J2RI82</accession>
<dbReference type="InterPro" id="IPR032776">
    <property type="entry name" value="CECR6/TMEM121"/>
</dbReference>
<dbReference type="InterPro" id="IPR026624">
    <property type="entry name" value="CECR6"/>
</dbReference>
<protein>
    <submittedName>
        <fullName evidence="3">Uncharacterized protein</fullName>
    </submittedName>
</protein>
<gene>
    <name evidence="3" type="ORF">DGAL_LOCUS6189</name>
</gene>
<dbReference type="EMBL" id="CAKKLH010000112">
    <property type="protein sequence ID" value="CAH0103607.1"/>
    <property type="molecule type" value="Genomic_DNA"/>
</dbReference>
<feature type="transmembrane region" description="Helical" evidence="2">
    <location>
        <begin position="145"/>
        <end position="163"/>
    </location>
</feature>
<feature type="transmembrane region" description="Helical" evidence="2">
    <location>
        <begin position="101"/>
        <end position="125"/>
    </location>
</feature>
<comment type="caution">
    <text evidence="3">The sequence shown here is derived from an EMBL/GenBank/DDBJ whole genome shotgun (WGS) entry which is preliminary data.</text>
</comment>
<dbReference type="Pfam" id="PF14997">
    <property type="entry name" value="CECR6_TMEM121"/>
    <property type="match status" value="1"/>
</dbReference>
<dbReference type="AlphaFoldDB" id="A0A8J2RI82"/>
<evidence type="ECO:0000256" key="1">
    <source>
        <dbReference type="ARBA" id="ARBA00007711"/>
    </source>
</evidence>
<dbReference type="PANTHER" id="PTHR47399:SF1">
    <property type="entry name" value="TRANSMEMBRANE PROTEIN 121B"/>
    <property type="match status" value="1"/>
</dbReference>